<dbReference type="Gene3D" id="3.40.50.2300">
    <property type="match status" value="1"/>
</dbReference>
<keyword evidence="12" id="KW-1133">Transmembrane helix</keyword>
<dbReference type="InterPro" id="IPR001638">
    <property type="entry name" value="Solute-binding_3/MltF_N"/>
</dbReference>
<dbReference type="SUPFAM" id="SSF55785">
    <property type="entry name" value="PYP-like sensor domain (PAS domain)"/>
    <property type="match status" value="2"/>
</dbReference>
<feature type="modified residue" description="Phosphohistidine" evidence="15">
    <location>
        <position position="1363"/>
    </location>
</feature>
<evidence type="ECO:0000256" key="4">
    <source>
        <dbReference type="ARBA" id="ARBA00022475"/>
    </source>
</evidence>
<dbReference type="FunFam" id="3.30.565.10:FF:000010">
    <property type="entry name" value="Sensor histidine kinase RcsC"/>
    <property type="match status" value="1"/>
</dbReference>
<dbReference type="PROSITE" id="PS50110">
    <property type="entry name" value="RESPONSE_REGULATORY"/>
    <property type="match status" value="1"/>
</dbReference>
<feature type="domain" description="PAC" evidence="20">
    <location>
        <begin position="765"/>
        <end position="814"/>
    </location>
</feature>
<dbReference type="EC" id="2.7.13.3" evidence="3"/>
<dbReference type="PROSITE" id="PS50109">
    <property type="entry name" value="HIS_KIN"/>
    <property type="match status" value="1"/>
</dbReference>
<dbReference type="CDD" id="cd17546">
    <property type="entry name" value="REC_hyHK_CKI1_RcsC-like"/>
    <property type="match status" value="1"/>
</dbReference>
<feature type="domain" description="Histidine kinase" evidence="18">
    <location>
        <begin position="832"/>
        <end position="1048"/>
    </location>
</feature>
<evidence type="ECO:0000256" key="1">
    <source>
        <dbReference type="ARBA" id="ARBA00000085"/>
    </source>
</evidence>
<evidence type="ECO:0000256" key="2">
    <source>
        <dbReference type="ARBA" id="ARBA00004429"/>
    </source>
</evidence>
<feature type="signal peptide" evidence="17">
    <location>
        <begin position="1"/>
        <end position="23"/>
    </location>
</feature>
<dbReference type="SMART" id="SM00448">
    <property type="entry name" value="REC"/>
    <property type="match status" value="1"/>
</dbReference>
<evidence type="ECO:0000256" key="7">
    <source>
        <dbReference type="ARBA" id="ARBA00022679"/>
    </source>
</evidence>
<dbReference type="GO" id="GO:0005524">
    <property type="term" value="F:ATP binding"/>
    <property type="evidence" value="ECO:0007669"/>
    <property type="project" value="UniProtKB-KW"/>
</dbReference>
<evidence type="ECO:0000259" key="20">
    <source>
        <dbReference type="PROSITE" id="PS50113"/>
    </source>
</evidence>
<dbReference type="InterPro" id="IPR035965">
    <property type="entry name" value="PAS-like_dom_sf"/>
</dbReference>
<dbReference type="SUPFAM" id="SSF55874">
    <property type="entry name" value="ATPase domain of HSP90 chaperone/DNA topoisomerase II/histidine kinase"/>
    <property type="match status" value="1"/>
</dbReference>
<comment type="caution">
    <text evidence="22">The sequence shown here is derived from an EMBL/GenBank/DDBJ whole genome shotgun (WGS) entry which is preliminary data.</text>
</comment>
<evidence type="ECO:0000256" key="12">
    <source>
        <dbReference type="ARBA" id="ARBA00022989"/>
    </source>
</evidence>
<dbReference type="InterPro" id="IPR005467">
    <property type="entry name" value="His_kinase_dom"/>
</dbReference>
<dbReference type="InterPro" id="IPR004358">
    <property type="entry name" value="Sig_transdc_His_kin-like_C"/>
</dbReference>
<dbReference type="Gene3D" id="3.30.565.10">
    <property type="entry name" value="Histidine kinase-like ATPase, C-terminal domain"/>
    <property type="match status" value="1"/>
</dbReference>
<proteinExistence type="predicted"/>
<dbReference type="CDD" id="cd13707">
    <property type="entry name" value="PBP2_BvgS_D2"/>
    <property type="match status" value="1"/>
</dbReference>
<dbReference type="Gene3D" id="3.40.190.10">
    <property type="entry name" value="Periplasmic binding protein-like II"/>
    <property type="match status" value="4"/>
</dbReference>
<evidence type="ECO:0000256" key="9">
    <source>
        <dbReference type="ARBA" id="ARBA00022741"/>
    </source>
</evidence>
<dbReference type="SUPFAM" id="SSF47384">
    <property type="entry name" value="Homodimeric domain of signal transducing histidine kinase"/>
    <property type="match status" value="1"/>
</dbReference>
<dbReference type="Pfam" id="PF00497">
    <property type="entry name" value="SBP_bac_3"/>
    <property type="match status" value="1"/>
</dbReference>
<keyword evidence="9" id="KW-0547">Nucleotide-binding</keyword>
<dbReference type="SUPFAM" id="SSF47226">
    <property type="entry name" value="Histidine-containing phosphotransfer domain, HPT domain"/>
    <property type="match status" value="1"/>
</dbReference>
<feature type="chain" id="PRO_5014773340" description="histidine kinase" evidence="17">
    <location>
        <begin position="24"/>
        <end position="1424"/>
    </location>
</feature>
<dbReference type="InterPro" id="IPR003661">
    <property type="entry name" value="HisK_dim/P_dom"/>
</dbReference>
<dbReference type="InterPro" id="IPR008207">
    <property type="entry name" value="Sig_transdc_His_kin_Hpt_dom"/>
</dbReference>
<dbReference type="InterPro" id="IPR036641">
    <property type="entry name" value="HPT_dom_sf"/>
</dbReference>
<dbReference type="Proteomes" id="UP000232060">
    <property type="component" value="Unassembled WGS sequence"/>
</dbReference>
<dbReference type="PRINTS" id="PR00344">
    <property type="entry name" value="BCTRLSENSOR"/>
</dbReference>
<organism evidence="22 23">
    <name type="scientific">Aeromonas lusitana</name>
    <dbReference type="NCBI Taxonomy" id="931529"/>
    <lineage>
        <taxon>Bacteria</taxon>
        <taxon>Pseudomonadati</taxon>
        <taxon>Pseudomonadota</taxon>
        <taxon>Gammaproteobacteria</taxon>
        <taxon>Aeromonadales</taxon>
        <taxon>Aeromonadaceae</taxon>
        <taxon>Aeromonas</taxon>
    </lineage>
</organism>
<accession>A0A2M8HEK8</accession>
<dbReference type="Gene3D" id="3.30.450.20">
    <property type="entry name" value="PAS domain"/>
    <property type="match status" value="2"/>
</dbReference>
<evidence type="ECO:0000256" key="3">
    <source>
        <dbReference type="ARBA" id="ARBA00012438"/>
    </source>
</evidence>
<keyword evidence="11" id="KW-0067">ATP-binding</keyword>
<evidence type="ECO:0000259" key="21">
    <source>
        <dbReference type="PROSITE" id="PS50894"/>
    </source>
</evidence>
<keyword evidence="6 16" id="KW-0597">Phosphoprotein</keyword>
<comment type="subcellular location">
    <subcellularLocation>
        <location evidence="2">Cell inner membrane</location>
        <topology evidence="2">Multi-pass membrane protein</topology>
    </subcellularLocation>
</comment>
<evidence type="ECO:0000256" key="13">
    <source>
        <dbReference type="ARBA" id="ARBA00023012"/>
    </source>
</evidence>
<protein>
    <recommendedName>
        <fullName evidence="3">histidine kinase</fullName>
        <ecNumber evidence="3">2.7.13.3</ecNumber>
    </recommendedName>
</protein>
<keyword evidence="10 22" id="KW-0418">Kinase</keyword>
<keyword evidence="4" id="KW-1003">Cell membrane</keyword>
<evidence type="ECO:0000256" key="6">
    <source>
        <dbReference type="ARBA" id="ARBA00022553"/>
    </source>
</evidence>
<keyword evidence="8" id="KW-0812">Transmembrane</keyword>
<dbReference type="GO" id="GO:0006355">
    <property type="term" value="P:regulation of DNA-templated transcription"/>
    <property type="evidence" value="ECO:0007669"/>
    <property type="project" value="InterPro"/>
</dbReference>
<keyword evidence="7" id="KW-0808">Transferase</keyword>
<dbReference type="SMART" id="SM00388">
    <property type="entry name" value="HisKA"/>
    <property type="match status" value="1"/>
</dbReference>
<keyword evidence="5" id="KW-0997">Cell inner membrane</keyword>
<feature type="domain" description="HPt" evidence="21">
    <location>
        <begin position="1324"/>
        <end position="1417"/>
    </location>
</feature>
<dbReference type="GO" id="GO:0000155">
    <property type="term" value="F:phosphorelay sensor kinase activity"/>
    <property type="evidence" value="ECO:0007669"/>
    <property type="project" value="InterPro"/>
</dbReference>
<dbReference type="Pfam" id="PF01627">
    <property type="entry name" value="Hpt"/>
    <property type="match status" value="1"/>
</dbReference>
<dbReference type="InterPro" id="IPR049871">
    <property type="entry name" value="BvgS-like_periplasmic2"/>
</dbReference>
<dbReference type="FunFam" id="1.10.287.130:FF:000004">
    <property type="entry name" value="Ethylene receptor 1"/>
    <property type="match status" value="1"/>
</dbReference>
<reference evidence="22 23" key="1">
    <citation type="submission" date="2017-11" db="EMBL/GenBank/DDBJ databases">
        <title>Draft genome sequence of environmental isolate Aeromonas lusitania sp. nov. MDC 2473.</title>
        <authorList>
            <person name="Colston S.M."/>
            <person name="Navarro A."/>
            <person name="Martinez-Murcia A.J."/>
            <person name="Graf J."/>
        </authorList>
    </citation>
    <scope>NUCLEOTIDE SEQUENCE [LARGE SCALE GENOMIC DNA]</scope>
    <source>
        <strain evidence="22 23">MDC 2473</strain>
    </source>
</reference>
<dbReference type="InterPro" id="IPR001789">
    <property type="entry name" value="Sig_transdc_resp-reg_receiver"/>
</dbReference>
<dbReference type="SMART" id="SM00091">
    <property type="entry name" value="PAS"/>
    <property type="match status" value="2"/>
</dbReference>
<dbReference type="PROSITE" id="PS50113">
    <property type="entry name" value="PAC"/>
    <property type="match status" value="2"/>
</dbReference>
<dbReference type="InterPro" id="IPR003594">
    <property type="entry name" value="HATPase_dom"/>
</dbReference>
<sequence>MFRRCYRLILVCWLACGSLAAMAATALSQENLAHWEQTWLDARSELVIGMPSVDWPPYVYTNGRGGFSGPLDDYAELVADRMGLTLKYKGYPDYARAQQALLDGEVDLLLGVTPEQVPLQQALVTLDIMGVPRGILLARSQMGSTLAVARTWRWVCIRGFGACDELARLGVKELEEADSVDEAAFMVKRGLADAYLADLPTLIRLQHLRQHAQLQVITPSWVPATQLTMVVSADNQGLQSLLQRVLVAIPESERWRLLETGGGIDYGQVHGPRQSLFSQDELNWLAQHPVLKYGVAPNWPAVSEIDKHGQLNGFLADLLKLMSARAGLQFTLVPTQSWAETQAQFQADKLDFIPAMTPTDERRQSMLFTPDYAFINRVIASRQGVAELSSLAELKGRRVGMVAGSVEKGLLDQLGALQVNAGSDTLLLPLLDSGEADYVLMSTTTLEQALQKGFSDRYQVVFSGNELRVPVAMAVQQQDPMLQQILTKTLLSIRPEELTRLEHKWMSLTIQTGIDPGKVLLWSSLGGGIFLLCVLLFVGWNRTLRRQIKQRQRAEQQLNEQLTFVQTLLDSLPNMVVLRDKQLRITLCNHAYRDAFVSREDGNPLYLDNIPSPERVRVLREEREVWQSGEVLEGAGYSLRQDGTSFHVIYAKQPYLSPNGEMLGVLTVLTDVTRIKEAEARARQAEVRLTQITDSMPGIVYQYLWQGPGKGRFLYVSQGEREILGCSEEELLAAGSGGEVFGFTEAALQDFVSKVANHAETLAPLDLEIRVERAEDERYLQIRGSFVRQEEGLILNGVIHDITALKQQEHELREARANAEQAMQARSRFLATMSHELRTPISGMHGMLELLQMSELDDDQRYMLRNIATSANSLLYLVNDILDFSKMEAGQLQLHYHPSRLTSVICDVIRSHATLAYGKGLKVTLAWGSEVPDQASIDAIRMGQVISNLLNNAVKFTERGEIAIRVGYQGGQLVFEVQDSGIGIAESKQVDLFIPFKQVESDITRRFGGTGLGLAICQQLLHKMGGTLALQSLPGVGTCVTFSLPLAECQWDAPPLADQDWWWLGDDSALQETMVQLGARLQRLEPHQWQRPLSGRLLAEERLLEQALGSDWQQHLQQTSLTGIVLSSQEALRGRMGSDAWWRLGQSPLYPDLLLETCRQLSGERPAPTEPLLLDKLQGRVLVADDHPVNRALLARQLAILGIDAELVEDGEKALRAWQGQGFSLLLTDCHMPVMDGYTLTRTLRGAGEKAPVIGVTADTSEEASQQMQEAGMNDMLFKPYNLETLRHTLVRWLPAVSEPGEPVTRTAAVTQQQESIWLSLFGDEAVARSMAREYLDSNRQDGEEMLRALARQDTQALVETAHRIKGAARMVGQAALATEAAELEAAARLKQLNKLDELSRTVQVLMDGITREIGLWLDEQDSA</sequence>
<dbReference type="Pfam" id="PF00072">
    <property type="entry name" value="Response_reg"/>
    <property type="match status" value="1"/>
</dbReference>
<dbReference type="SUPFAM" id="SSF53850">
    <property type="entry name" value="Periplasmic binding protein-like II"/>
    <property type="match status" value="2"/>
</dbReference>
<feature type="domain" description="Response regulatory" evidence="19">
    <location>
        <begin position="1180"/>
        <end position="1294"/>
    </location>
</feature>
<evidence type="ECO:0000259" key="18">
    <source>
        <dbReference type="PROSITE" id="PS50109"/>
    </source>
</evidence>
<dbReference type="InterPro" id="IPR036097">
    <property type="entry name" value="HisK_dim/P_sf"/>
</dbReference>
<dbReference type="PANTHER" id="PTHR43047:SF72">
    <property type="entry name" value="OSMOSENSING HISTIDINE PROTEIN KINASE SLN1"/>
    <property type="match status" value="1"/>
</dbReference>
<dbReference type="Gene3D" id="1.10.287.130">
    <property type="match status" value="1"/>
</dbReference>
<dbReference type="CDD" id="cd00130">
    <property type="entry name" value="PAS"/>
    <property type="match status" value="2"/>
</dbReference>
<comment type="catalytic activity">
    <reaction evidence="1">
        <text>ATP + protein L-histidine = ADP + protein N-phospho-L-histidine.</text>
        <dbReference type="EC" id="2.7.13.3"/>
    </reaction>
</comment>
<evidence type="ECO:0000256" key="17">
    <source>
        <dbReference type="SAM" id="SignalP"/>
    </source>
</evidence>
<dbReference type="PROSITE" id="PS50894">
    <property type="entry name" value="HPT"/>
    <property type="match status" value="1"/>
</dbReference>
<dbReference type="SMART" id="SM00073">
    <property type="entry name" value="HPT"/>
    <property type="match status" value="1"/>
</dbReference>
<dbReference type="InterPro" id="IPR013767">
    <property type="entry name" value="PAS_fold"/>
</dbReference>
<evidence type="ECO:0000256" key="5">
    <source>
        <dbReference type="ARBA" id="ARBA00022519"/>
    </source>
</evidence>
<dbReference type="CDD" id="cd16922">
    <property type="entry name" value="HATPase_EvgS-ArcB-TorS-like"/>
    <property type="match status" value="1"/>
</dbReference>
<dbReference type="SUPFAM" id="SSF52172">
    <property type="entry name" value="CheY-like"/>
    <property type="match status" value="1"/>
</dbReference>
<keyword evidence="13" id="KW-0902">Two-component regulatory system</keyword>
<dbReference type="SMART" id="SM00387">
    <property type="entry name" value="HATPase_c"/>
    <property type="match status" value="1"/>
</dbReference>
<feature type="domain" description="PAC" evidence="20">
    <location>
        <begin position="630"/>
        <end position="684"/>
    </location>
</feature>
<keyword evidence="23" id="KW-1185">Reference proteome</keyword>
<dbReference type="CDD" id="cd00082">
    <property type="entry name" value="HisKA"/>
    <property type="match status" value="1"/>
</dbReference>
<dbReference type="Pfam" id="PF02518">
    <property type="entry name" value="HATPase_c"/>
    <property type="match status" value="1"/>
</dbReference>
<dbReference type="RefSeq" id="WP_100858137.1">
    <property type="nucleotide sequence ID" value="NZ_PGCP01000002.1"/>
</dbReference>
<keyword evidence="17" id="KW-0732">Signal</keyword>
<evidence type="ECO:0000313" key="22">
    <source>
        <dbReference type="EMBL" id="PJC94985.1"/>
    </source>
</evidence>
<dbReference type="InterPro" id="IPR011006">
    <property type="entry name" value="CheY-like_superfamily"/>
</dbReference>
<evidence type="ECO:0000313" key="23">
    <source>
        <dbReference type="Proteomes" id="UP000232060"/>
    </source>
</evidence>
<dbReference type="OrthoDB" id="9797243at2"/>
<dbReference type="GO" id="GO:0009927">
    <property type="term" value="F:histidine phosphotransfer kinase activity"/>
    <property type="evidence" value="ECO:0007669"/>
    <property type="project" value="TreeGrafter"/>
</dbReference>
<dbReference type="InterPro" id="IPR000014">
    <property type="entry name" value="PAS"/>
</dbReference>
<dbReference type="Gene3D" id="1.20.120.160">
    <property type="entry name" value="HPT domain"/>
    <property type="match status" value="1"/>
</dbReference>
<dbReference type="PANTHER" id="PTHR43047">
    <property type="entry name" value="TWO-COMPONENT HISTIDINE PROTEIN KINASE"/>
    <property type="match status" value="1"/>
</dbReference>
<dbReference type="NCBIfam" id="TIGR00229">
    <property type="entry name" value="sensory_box"/>
    <property type="match status" value="2"/>
</dbReference>
<gene>
    <name evidence="22" type="ORF">CUC44_00930</name>
</gene>
<evidence type="ECO:0000256" key="10">
    <source>
        <dbReference type="ARBA" id="ARBA00022777"/>
    </source>
</evidence>
<keyword evidence="14" id="KW-0472">Membrane</keyword>
<name>A0A2M8HEK8_9GAMM</name>
<dbReference type="Pfam" id="PF00989">
    <property type="entry name" value="PAS"/>
    <property type="match status" value="1"/>
</dbReference>
<feature type="modified residue" description="4-aspartylphosphate" evidence="16">
    <location>
        <position position="1229"/>
    </location>
</feature>
<dbReference type="SMART" id="SM00062">
    <property type="entry name" value="PBPb"/>
    <property type="match status" value="2"/>
</dbReference>
<dbReference type="InterPro" id="IPR036890">
    <property type="entry name" value="HATPase_C_sf"/>
</dbReference>
<evidence type="ECO:0000256" key="14">
    <source>
        <dbReference type="ARBA" id="ARBA00023136"/>
    </source>
</evidence>
<evidence type="ECO:0000256" key="11">
    <source>
        <dbReference type="ARBA" id="ARBA00022840"/>
    </source>
</evidence>
<evidence type="ECO:0000259" key="19">
    <source>
        <dbReference type="PROSITE" id="PS50110"/>
    </source>
</evidence>
<dbReference type="Pfam" id="PF00512">
    <property type="entry name" value="HisKA"/>
    <property type="match status" value="1"/>
</dbReference>
<evidence type="ECO:0000256" key="8">
    <source>
        <dbReference type="ARBA" id="ARBA00022692"/>
    </source>
</evidence>
<dbReference type="EMBL" id="PGCP01000002">
    <property type="protein sequence ID" value="PJC94985.1"/>
    <property type="molecule type" value="Genomic_DNA"/>
</dbReference>
<dbReference type="InterPro" id="IPR000700">
    <property type="entry name" value="PAS-assoc_C"/>
</dbReference>
<evidence type="ECO:0000256" key="16">
    <source>
        <dbReference type="PROSITE-ProRule" id="PRU00169"/>
    </source>
</evidence>
<dbReference type="GO" id="GO:0005886">
    <property type="term" value="C:plasma membrane"/>
    <property type="evidence" value="ECO:0007669"/>
    <property type="project" value="UniProtKB-SubCell"/>
</dbReference>
<evidence type="ECO:0000256" key="15">
    <source>
        <dbReference type="PROSITE-ProRule" id="PRU00110"/>
    </source>
</evidence>